<dbReference type="STRING" id="1101373.A9O67_11460"/>
<accession>A0A1A6DY91</accession>
<feature type="region of interest" description="Disordered" evidence="1">
    <location>
        <begin position="76"/>
        <end position="96"/>
    </location>
</feature>
<protein>
    <recommendedName>
        <fullName evidence="4">General secretion pathway protein GspI</fullName>
    </recommendedName>
</protein>
<evidence type="ECO:0000256" key="1">
    <source>
        <dbReference type="SAM" id="MobiDB-lite"/>
    </source>
</evidence>
<dbReference type="Proteomes" id="UP000091969">
    <property type="component" value="Unassembled WGS sequence"/>
</dbReference>
<reference evidence="2 3" key="1">
    <citation type="submission" date="2016-06" db="EMBL/GenBank/DDBJ databases">
        <title>Genome sequence of Tepidimonas fonticaldi PL17.</title>
        <authorList>
            <person name="Pinnaka A.K."/>
        </authorList>
    </citation>
    <scope>NUCLEOTIDE SEQUENCE [LARGE SCALE GENOMIC DNA]</scope>
    <source>
        <strain evidence="2 3">PL17</strain>
    </source>
</reference>
<feature type="compositionally biased region" description="Low complexity" evidence="1">
    <location>
        <begin position="80"/>
        <end position="93"/>
    </location>
</feature>
<comment type="caution">
    <text evidence="2">The sequence shown here is derived from an EMBL/GenBank/DDBJ whole genome shotgun (WGS) entry which is preliminary data.</text>
</comment>
<organism evidence="2 3">
    <name type="scientific">Tepidimonas fonticaldi</name>
    <dbReference type="NCBI Taxonomy" id="1101373"/>
    <lineage>
        <taxon>Bacteria</taxon>
        <taxon>Pseudomonadati</taxon>
        <taxon>Pseudomonadota</taxon>
        <taxon>Betaproteobacteria</taxon>
        <taxon>Burkholderiales</taxon>
        <taxon>Tepidimonas</taxon>
    </lineage>
</organism>
<evidence type="ECO:0000313" key="2">
    <source>
        <dbReference type="EMBL" id="OBS31927.1"/>
    </source>
</evidence>
<dbReference type="AlphaFoldDB" id="A0A1A6DY91"/>
<proteinExistence type="predicted"/>
<dbReference type="EMBL" id="LZDH01000005">
    <property type="protein sequence ID" value="OBS31927.1"/>
    <property type="molecule type" value="Genomic_DNA"/>
</dbReference>
<gene>
    <name evidence="2" type="ORF">A9O67_11460</name>
</gene>
<evidence type="ECO:0008006" key="4">
    <source>
        <dbReference type="Google" id="ProtNLM"/>
    </source>
</evidence>
<name>A0A1A6DY91_9BURK</name>
<keyword evidence="3" id="KW-1185">Reference proteome</keyword>
<evidence type="ECO:0000313" key="3">
    <source>
        <dbReference type="Proteomes" id="UP000091969"/>
    </source>
</evidence>
<sequence>MLVAIVIMGVSIALIYRSLGDGASKAADLLQRHKATLLLEGLLQTPPDRLPYPVPQQGASGDLAWRIEPVTDVPQPQLLGPDVAPGGAGATAAAPPPVRPQALRYTVWWGDGRRQISVVTWRLAPTAGQGTP</sequence>